<protein>
    <submittedName>
        <fullName evidence="1">Uncharacterized protein</fullName>
    </submittedName>
</protein>
<proteinExistence type="predicted"/>
<evidence type="ECO:0000313" key="2">
    <source>
        <dbReference type="Proteomes" id="UP000250163"/>
    </source>
</evidence>
<dbReference type="AlphaFoldDB" id="A0A330LK39"/>
<dbReference type="KEGG" id="mya:MORIYA_0284"/>
<keyword evidence="2" id="KW-1185">Reference proteome</keyword>
<name>A0A330LK39_9GAMM</name>
<organism evidence="1 2">
    <name type="scientific">Moritella yayanosii</name>
    <dbReference type="NCBI Taxonomy" id="69539"/>
    <lineage>
        <taxon>Bacteria</taxon>
        <taxon>Pseudomonadati</taxon>
        <taxon>Pseudomonadota</taxon>
        <taxon>Gammaproteobacteria</taxon>
        <taxon>Alteromonadales</taxon>
        <taxon>Moritellaceae</taxon>
        <taxon>Moritella</taxon>
    </lineage>
</organism>
<reference evidence="2" key="1">
    <citation type="submission" date="2018-05" db="EMBL/GenBank/DDBJ databases">
        <authorList>
            <person name="Cea G.-C."/>
            <person name="William W."/>
        </authorList>
    </citation>
    <scope>NUCLEOTIDE SEQUENCE [LARGE SCALE GENOMIC DNA]</scope>
    <source>
        <strain evidence="2">DB21MT 5</strain>
    </source>
</reference>
<dbReference type="Proteomes" id="UP000250163">
    <property type="component" value="Chromosome MORIYA"/>
</dbReference>
<dbReference type="EMBL" id="LS483250">
    <property type="protein sequence ID" value="SQD76762.1"/>
    <property type="molecule type" value="Genomic_DNA"/>
</dbReference>
<accession>A0A330LK39</accession>
<evidence type="ECO:0000313" key="1">
    <source>
        <dbReference type="EMBL" id="SQD76762.1"/>
    </source>
</evidence>
<gene>
    <name evidence="1" type="ORF">MORIYA_0284</name>
</gene>
<sequence>MPIGKPENKNDAMFALSANTNPLITKKAQVNIKQRCNVE</sequence>